<keyword evidence="5" id="KW-1185">Reference proteome</keyword>
<dbReference type="GO" id="GO:0008270">
    <property type="term" value="F:zinc ion binding"/>
    <property type="evidence" value="ECO:0007669"/>
    <property type="project" value="InterPro"/>
</dbReference>
<feature type="region of interest" description="Disordered" evidence="2">
    <location>
        <begin position="309"/>
        <end position="355"/>
    </location>
</feature>
<dbReference type="Gene3D" id="4.10.240.10">
    <property type="entry name" value="Zn(2)-C6 fungal-type DNA-binding domain"/>
    <property type="match status" value="1"/>
</dbReference>
<gene>
    <name evidence="4" type="ORF">CERZMDRAFT_84628</name>
</gene>
<reference evidence="4" key="1">
    <citation type="journal article" date="2020" name="Stud. Mycol.">
        <title>101 Dothideomycetes genomes: a test case for predicting lifestyles and emergence of pathogens.</title>
        <authorList>
            <person name="Haridas S."/>
            <person name="Albert R."/>
            <person name="Binder M."/>
            <person name="Bloem J."/>
            <person name="Labutti K."/>
            <person name="Salamov A."/>
            <person name="Andreopoulos B."/>
            <person name="Baker S."/>
            <person name="Barry K."/>
            <person name="Bills G."/>
            <person name="Bluhm B."/>
            <person name="Cannon C."/>
            <person name="Castanera R."/>
            <person name="Culley D."/>
            <person name="Daum C."/>
            <person name="Ezra D."/>
            <person name="Gonzalez J."/>
            <person name="Henrissat B."/>
            <person name="Kuo A."/>
            <person name="Liang C."/>
            <person name="Lipzen A."/>
            <person name="Lutzoni F."/>
            <person name="Magnuson J."/>
            <person name="Mondo S."/>
            <person name="Nolan M."/>
            <person name="Ohm R."/>
            <person name="Pangilinan J."/>
            <person name="Park H.-J."/>
            <person name="Ramirez L."/>
            <person name="Alfaro M."/>
            <person name="Sun H."/>
            <person name="Tritt A."/>
            <person name="Yoshinaga Y."/>
            <person name="Zwiers L.-H."/>
            <person name="Turgeon B."/>
            <person name="Goodwin S."/>
            <person name="Spatafora J."/>
            <person name="Crous P."/>
            <person name="Grigoriev I."/>
        </authorList>
    </citation>
    <scope>NUCLEOTIDE SEQUENCE</scope>
    <source>
        <strain evidence="4">SCOH1-5</strain>
    </source>
</reference>
<dbReference type="PANTHER" id="PTHR47783:SF1">
    <property type="entry name" value="ZN(II)2CYS6 TRANSCRIPTION FACTOR (EUROFUNG)"/>
    <property type="match status" value="1"/>
</dbReference>
<feature type="compositionally biased region" description="Basic and acidic residues" evidence="2">
    <location>
        <begin position="92"/>
        <end position="118"/>
    </location>
</feature>
<name>A0A6A6FFR1_9PEZI</name>
<dbReference type="EMBL" id="ML992673">
    <property type="protein sequence ID" value="KAF2212252.1"/>
    <property type="molecule type" value="Genomic_DNA"/>
</dbReference>
<feature type="compositionally biased region" description="Low complexity" evidence="2">
    <location>
        <begin position="186"/>
        <end position="199"/>
    </location>
</feature>
<accession>A0A6A6FFR1</accession>
<feature type="compositionally biased region" description="Low complexity" evidence="2">
    <location>
        <begin position="312"/>
        <end position="332"/>
    </location>
</feature>
<dbReference type="AlphaFoldDB" id="A0A6A6FFR1"/>
<dbReference type="InterPro" id="IPR001138">
    <property type="entry name" value="Zn2Cys6_DnaBD"/>
</dbReference>
<dbReference type="Proteomes" id="UP000799539">
    <property type="component" value="Unassembled WGS sequence"/>
</dbReference>
<protein>
    <recommendedName>
        <fullName evidence="3">Zn(2)-C6 fungal-type domain-containing protein</fullName>
    </recommendedName>
</protein>
<dbReference type="OrthoDB" id="10261408at2759"/>
<evidence type="ECO:0000256" key="2">
    <source>
        <dbReference type="SAM" id="MobiDB-lite"/>
    </source>
</evidence>
<dbReference type="PROSITE" id="PS00463">
    <property type="entry name" value="ZN2_CY6_FUNGAL_1"/>
    <property type="match status" value="1"/>
</dbReference>
<evidence type="ECO:0000313" key="4">
    <source>
        <dbReference type="EMBL" id="KAF2212252.1"/>
    </source>
</evidence>
<proteinExistence type="predicted"/>
<dbReference type="CDD" id="cd00067">
    <property type="entry name" value="GAL4"/>
    <property type="match status" value="1"/>
</dbReference>
<dbReference type="SMART" id="SM00066">
    <property type="entry name" value="GAL4"/>
    <property type="match status" value="1"/>
</dbReference>
<keyword evidence="1" id="KW-0539">Nucleus</keyword>
<organism evidence="4 5">
    <name type="scientific">Cercospora zeae-maydis SCOH1-5</name>
    <dbReference type="NCBI Taxonomy" id="717836"/>
    <lineage>
        <taxon>Eukaryota</taxon>
        <taxon>Fungi</taxon>
        <taxon>Dikarya</taxon>
        <taxon>Ascomycota</taxon>
        <taxon>Pezizomycotina</taxon>
        <taxon>Dothideomycetes</taxon>
        <taxon>Dothideomycetidae</taxon>
        <taxon>Mycosphaerellales</taxon>
        <taxon>Mycosphaerellaceae</taxon>
        <taxon>Cercospora</taxon>
    </lineage>
</organism>
<feature type="region of interest" description="Disordered" evidence="2">
    <location>
        <begin position="66"/>
        <end position="118"/>
    </location>
</feature>
<feature type="domain" description="Zn(2)-C6 fungal-type" evidence="3">
    <location>
        <begin position="34"/>
        <end position="61"/>
    </location>
</feature>
<dbReference type="SUPFAM" id="SSF57701">
    <property type="entry name" value="Zn2/Cys6 DNA-binding domain"/>
    <property type="match status" value="1"/>
</dbReference>
<dbReference type="InterPro" id="IPR036864">
    <property type="entry name" value="Zn2-C6_fun-type_DNA-bd_sf"/>
</dbReference>
<sequence>MTVPNSPASANEKTFRFISDPGHKENLSGRVRAACLTCRRKKIKCSGELNCRTCREKGLVCEGLPERKRPRRDSSSTPTLGSASAGVKRRRAEIDDRLAKPAIKAEPKPESPKPHESLVTDRRITQALGDEPLPSPSLTEPPLPSVNVKITYKQAQPTQRAFYMDSWQLQDGQSSASESKTRPTLQTQAQASGTGDATASAAATGIPAFQLQFQLPEHAIEFHAGEDASSIPKTFDATSRRQTIAFPLPSPDSFLEQQRDPFAGGGGAYDDIATLLYARMGMTPGNNDFVGWWDTNTELTSLLAQESARAITTTQSRPQQQQQVPIPQETGQVPPSSRLQGAGDYFDDWHSWAGE</sequence>
<dbReference type="PANTHER" id="PTHR47783">
    <property type="entry name" value="ZN(II)2CYS6 TRANSCRIPTION FACTOR (EUROFUNG)-RELATED"/>
    <property type="match status" value="1"/>
</dbReference>
<evidence type="ECO:0000256" key="1">
    <source>
        <dbReference type="ARBA" id="ARBA00023242"/>
    </source>
</evidence>
<evidence type="ECO:0000259" key="3">
    <source>
        <dbReference type="PROSITE" id="PS50048"/>
    </source>
</evidence>
<feature type="compositionally biased region" description="Polar residues" evidence="2">
    <location>
        <begin position="173"/>
        <end position="185"/>
    </location>
</feature>
<dbReference type="Pfam" id="PF00172">
    <property type="entry name" value="Zn_clus"/>
    <property type="match status" value="1"/>
</dbReference>
<dbReference type="GO" id="GO:0000981">
    <property type="term" value="F:DNA-binding transcription factor activity, RNA polymerase II-specific"/>
    <property type="evidence" value="ECO:0007669"/>
    <property type="project" value="InterPro"/>
</dbReference>
<dbReference type="PROSITE" id="PS50048">
    <property type="entry name" value="ZN2_CY6_FUNGAL_2"/>
    <property type="match status" value="1"/>
</dbReference>
<evidence type="ECO:0000313" key="5">
    <source>
        <dbReference type="Proteomes" id="UP000799539"/>
    </source>
</evidence>
<feature type="region of interest" description="Disordered" evidence="2">
    <location>
        <begin position="173"/>
        <end position="199"/>
    </location>
</feature>